<sequence length="211" mass="23742">MCFLADVLQSTHTLQIILQGARLNFFQIPVEVNKLLNTLKSEADQPMEPPTCYFAKLDDFNDIASMWAGVRFRSRSYEEFDINKFNATTVKPFIEALVKEIEEAFEIPEHLKGFTAIDPLSFPSDAANLQDFGKEGINSLASFYGKANSDVETVVSPVLNGQALVHQYEGYNVYVVKHSCEWETKQNTAIISAEQELKGLKTQKRIIIATP</sequence>
<protein>
    <submittedName>
        <fullName evidence="1">Uncharacterized protein</fullName>
    </submittedName>
</protein>
<accession>A0A7D9DCW0</accession>
<comment type="caution">
    <text evidence="1">The sequence shown here is derived from an EMBL/GenBank/DDBJ whole genome shotgun (WGS) entry which is preliminary data.</text>
</comment>
<proteinExistence type="predicted"/>
<dbReference type="EMBL" id="CACRXK020000536">
    <property type="protein sequence ID" value="CAB3982735.1"/>
    <property type="molecule type" value="Genomic_DNA"/>
</dbReference>
<reference evidence="1" key="1">
    <citation type="submission" date="2020-04" db="EMBL/GenBank/DDBJ databases">
        <authorList>
            <person name="Alioto T."/>
            <person name="Alioto T."/>
            <person name="Gomez Garrido J."/>
        </authorList>
    </citation>
    <scope>NUCLEOTIDE SEQUENCE</scope>
    <source>
        <strain evidence="1">A484AB</strain>
    </source>
</reference>
<dbReference type="AlphaFoldDB" id="A0A7D9DCW0"/>
<evidence type="ECO:0000313" key="2">
    <source>
        <dbReference type="Proteomes" id="UP001152795"/>
    </source>
</evidence>
<evidence type="ECO:0000313" key="1">
    <source>
        <dbReference type="EMBL" id="CAB3982735.1"/>
    </source>
</evidence>
<organism evidence="1 2">
    <name type="scientific">Paramuricea clavata</name>
    <name type="common">Red gorgonian</name>
    <name type="synonym">Violescent sea-whip</name>
    <dbReference type="NCBI Taxonomy" id="317549"/>
    <lineage>
        <taxon>Eukaryota</taxon>
        <taxon>Metazoa</taxon>
        <taxon>Cnidaria</taxon>
        <taxon>Anthozoa</taxon>
        <taxon>Octocorallia</taxon>
        <taxon>Malacalcyonacea</taxon>
        <taxon>Plexauridae</taxon>
        <taxon>Paramuricea</taxon>
    </lineage>
</organism>
<keyword evidence="2" id="KW-1185">Reference proteome</keyword>
<gene>
    <name evidence="1" type="ORF">PACLA_8A053859</name>
</gene>
<name>A0A7D9DCW0_PARCT</name>
<dbReference type="Proteomes" id="UP001152795">
    <property type="component" value="Unassembled WGS sequence"/>
</dbReference>